<keyword evidence="1" id="KW-1133">Transmembrane helix</keyword>
<dbReference type="Proteomes" id="UP000520814">
    <property type="component" value="Unassembled WGS sequence"/>
</dbReference>
<dbReference type="EMBL" id="JACHGW010000001">
    <property type="protein sequence ID" value="MBB6049158.1"/>
    <property type="molecule type" value="Genomic_DNA"/>
</dbReference>
<evidence type="ECO:0000256" key="1">
    <source>
        <dbReference type="SAM" id="Phobius"/>
    </source>
</evidence>
<reference evidence="2 3" key="1">
    <citation type="submission" date="2020-08" db="EMBL/GenBank/DDBJ databases">
        <title>Genomic Encyclopedia of Type Strains, Phase IV (KMG-IV): sequencing the most valuable type-strain genomes for metagenomic binning, comparative biology and taxonomic classification.</title>
        <authorList>
            <person name="Goeker M."/>
        </authorList>
    </citation>
    <scope>NUCLEOTIDE SEQUENCE [LARGE SCALE GENOMIC DNA]</scope>
    <source>
        <strain evidence="2 3">DSM 23562</strain>
    </source>
</reference>
<comment type="caution">
    <text evidence="2">The sequence shown here is derived from an EMBL/GenBank/DDBJ whole genome shotgun (WGS) entry which is preliminary data.</text>
</comment>
<name>A0A7W9W532_ARMRO</name>
<keyword evidence="1" id="KW-0812">Transmembrane</keyword>
<accession>A0A7W9W532</accession>
<dbReference type="AlphaFoldDB" id="A0A7W9W532"/>
<sequence>MKLDYMGMEFLKIAAFLFAARYVAAALFMGPGLKNWDSSLFEASYRYVGNELTVLAGVCAVLGVAFLIRASGKSAS</sequence>
<evidence type="ECO:0000313" key="2">
    <source>
        <dbReference type="EMBL" id="MBB6049158.1"/>
    </source>
</evidence>
<protein>
    <recommendedName>
        <fullName evidence="4">DUF3784 domain-containing protein</fullName>
    </recommendedName>
</protein>
<proteinExistence type="predicted"/>
<feature type="transmembrane region" description="Helical" evidence="1">
    <location>
        <begin position="49"/>
        <end position="68"/>
    </location>
</feature>
<organism evidence="2 3">
    <name type="scientific">Armatimonas rosea</name>
    <dbReference type="NCBI Taxonomy" id="685828"/>
    <lineage>
        <taxon>Bacteria</taxon>
        <taxon>Bacillati</taxon>
        <taxon>Armatimonadota</taxon>
        <taxon>Armatimonadia</taxon>
        <taxon>Armatimonadales</taxon>
        <taxon>Armatimonadaceae</taxon>
        <taxon>Armatimonas</taxon>
    </lineage>
</organism>
<keyword evidence="3" id="KW-1185">Reference proteome</keyword>
<keyword evidence="1" id="KW-0472">Membrane</keyword>
<evidence type="ECO:0000313" key="3">
    <source>
        <dbReference type="Proteomes" id="UP000520814"/>
    </source>
</evidence>
<gene>
    <name evidence="2" type="ORF">HNQ39_000920</name>
</gene>
<evidence type="ECO:0008006" key="4">
    <source>
        <dbReference type="Google" id="ProtNLM"/>
    </source>
</evidence>
<dbReference type="RefSeq" id="WP_184192775.1">
    <property type="nucleotide sequence ID" value="NZ_JACHGW010000001.1"/>
</dbReference>